<keyword evidence="2" id="KW-1185">Reference proteome</keyword>
<dbReference type="Proteomes" id="UP001234297">
    <property type="component" value="Chromosome 7"/>
</dbReference>
<proteinExistence type="predicted"/>
<sequence>MASQSESRGLGMAEGDYCTSGTGDINRRGGLMRRVIAKKYMEDIGGMSAKNGKESKLDVMSLLGIGSIPKKRKDVIKMSFKQFSPFGGEKCSKAVPQPLRSERDVRISRQRDRLPKETLRIVTSGALAWLKFNDDSATR</sequence>
<organism evidence="1 2">
    <name type="scientific">Persea americana</name>
    <name type="common">Avocado</name>
    <dbReference type="NCBI Taxonomy" id="3435"/>
    <lineage>
        <taxon>Eukaryota</taxon>
        <taxon>Viridiplantae</taxon>
        <taxon>Streptophyta</taxon>
        <taxon>Embryophyta</taxon>
        <taxon>Tracheophyta</taxon>
        <taxon>Spermatophyta</taxon>
        <taxon>Magnoliopsida</taxon>
        <taxon>Magnoliidae</taxon>
        <taxon>Laurales</taxon>
        <taxon>Lauraceae</taxon>
        <taxon>Persea</taxon>
    </lineage>
</organism>
<accession>A0ACC2LEB3</accession>
<name>A0ACC2LEB3_PERAE</name>
<dbReference type="EMBL" id="CM056815">
    <property type="protein sequence ID" value="KAJ8631423.1"/>
    <property type="molecule type" value="Genomic_DNA"/>
</dbReference>
<evidence type="ECO:0000313" key="2">
    <source>
        <dbReference type="Proteomes" id="UP001234297"/>
    </source>
</evidence>
<gene>
    <name evidence="1" type="ORF">MRB53_024746</name>
</gene>
<comment type="caution">
    <text evidence="1">The sequence shown here is derived from an EMBL/GenBank/DDBJ whole genome shotgun (WGS) entry which is preliminary data.</text>
</comment>
<evidence type="ECO:0000313" key="1">
    <source>
        <dbReference type="EMBL" id="KAJ8631423.1"/>
    </source>
</evidence>
<protein>
    <submittedName>
        <fullName evidence="1">Uncharacterized protein</fullName>
    </submittedName>
</protein>
<reference evidence="1 2" key="1">
    <citation type="journal article" date="2022" name="Hortic Res">
        <title>A haplotype resolved chromosomal level avocado genome allows analysis of novel avocado genes.</title>
        <authorList>
            <person name="Nath O."/>
            <person name="Fletcher S.J."/>
            <person name="Hayward A."/>
            <person name="Shaw L.M."/>
            <person name="Masouleh A.K."/>
            <person name="Furtado A."/>
            <person name="Henry R.J."/>
            <person name="Mitter N."/>
        </authorList>
    </citation>
    <scope>NUCLEOTIDE SEQUENCE [LARGE SCALE GENOMIC DNA]</scope>
    <source>
        <strain evidence="2">cv. Hass</strain>
    </source>
</reference>